<evidence type="ECO:0000256" key="2">
    <source>
        <dbReference type="ARBA" id="ARBA00022771"/>
    </source>
</evidence>
<sequence>MPTIDSIIDGSDHEENESSRRLVLLLLERVGRQFDSTPDVHTANEPDPAQGVEVLFELTVTLRQLLQSIGLYHTGPPAASQPAIDALISPAVLSPRRIHSDCPVCMDTIRTGVQPKAHMDGYDSRATFMPCKHFFHNSCLTTWLRSHNTCPVCRFELEVDNPEYSRLVRDRMARRSVALDAEIDEYMIEEGRLPPRRSARLRSRIEITATCNSVSGFVPLTLPSPPARPRPVPVLPPQPSLRPLAETSQSEQGRRYTRSHSSRPSLISSPQPSSSSLVSNSNGITADSNESFQRPRKRPRRQY</sequence>
<proteinExistence type="predicted"/>
<dbReference type="GO" id="GO:0016567">
    <property type="term" value="P:protein ubiquitination"/>
    <property type="evidence" value="ECO:0007669"/>
    <property type="project" value="TreeGrafter"/>
</dbReference>
<feature type="region of interest" description="Disordered" evidence="5">
    <location>
        <begin position="222"/>
        <end position="303"/>
    </location>
</feature>
<evidence type="ECO:0000256" key="1">
    <source>
        <dbReference type="ARBA" id="ARBA00022723"/>
    </source>
</evidence>
<dbReference type="VEuPathDB" id="FungiDB:SeMB42_g02480"/>
<gene>
    <name evidence="7" type="ORF">SeLEV6574_g03586</name>
    <name evidence="8" type="ORF">SeMB42_g02480</name>
</gene>
<dbReference type="AlphaFoldDB" id="A0A507DEL9"/>
<dbReference type="PANTHER" id="PTHR15710:SF243">
    <property type="entry name" value="E3 UBIQUITIN-PROTEIN LIGASE PRAJA-2 ISOFORM X1"/>
    <property type="match status" value="1"/>
</dbReference>
<dbReference type="Proteomes" id="UP000317494">
    <property type="component" value="Unassembled WGS sequence"/>
</dbReference>
<evidence type="ECO:0000256" key="5">
    <source>
        <dbReference type="SAM" id="MobiDB-lite"/>
    </source>
</evidence>
<feature type="compositionally biased region" description="Polar residues" evidence="5">
    <location>
        <begin position="282"/>
        <end position="292"/>
    </location>
</feature>
<evidence type="ECO:0000256" key="4">
    <source>
        <dbReference type="PROSITE-ProRule" id="PRU00175"/>
    </source>
</evidence>
<dbReference type="GO" id="GO:0005737">
    <property type="term" value="C:cytoplasm"/>
    <property type="evidence" value="ECO:0007669"/>
    <property type="project" value="TreeGrafter"/>
</dbReference>
<name>A0A507DEL9_9FUNG</name>
<evidence type="ECO:0000313" key="7">
    <source>
        <dbReference type="EMBL" id="TPX45872.1"/>
    </source>
</evidence>
<evidence type="ECO:0000313" key="9">
    <source>
        <dbReference type="Proteomes" id="UP000317494"/>
    </source>
</evidence>
<keyword evidence="2 4" id="KW-0863">Zinc-finger</keyword>
<dbReference type="EMBL" id="QEAM01000125">
    <property type="protein sequence ID" value="TPX45872.1"/>
    <property type="molecule type" value="Genomic_DNA"/>
</dbReference>
<accession>A0A507DEL9</accession>
<dbReference type="EMBL" id="QEAN01000077">
    <property type="protein sequence ID" value="TPX49765.1"/>
    <property type="molecule type" value="Genomic_DNA"/>
</dbReference>
<dbReference type="SUPFAM" id="SSF57850">
    <property type="entry name" value="RING/U-box"/>
    <property type="match status" value="1"/>
</dbReference>
<reference evidence="9 10" key="1">
    <citation type="journal article" date="2019" name="Sci. Rep.">
        <title>Comparative genomics of chytrid fungi reveal insights into the obligate biotrophic and pathogenic lifestyle of Synchytrium endobioticum.</title>
        <authorList>
            <person name="van de Vossenberg B.T.L.H."/>
            <person name="Warris S."/>
            <person name="Nguyen H.D.T."/>
            <person name="van Gent-Pelzer M.P.E."/>
            <person name="Joly D.L."/>
            <person name="van de Geest H.C."/>
            <person name="Bonants P.J.M."/>
            <person name="Smith D.S."/>
            <person name="Levesque C.A."/>
            <person name="van der Lee T.A.J."/>
        </authorList>
    </citation>
    <scope>NUCLEOTIDE SEQUENCE [LARGE SCALE GENOMIC DNA]</scope>
    <source>
        <strain evidence="7 10">LEV6574</strain>
        <strain evidence="8 9">MB42</strain>
    </source>
</reference>
<dbReference type="Gene3D" id="3.30.40.10">
    <property type="entry name" value="Zinc/RING finger domain, C3HC4 (zinc finger)"/>
    <property type="match status" value="1"/>
</dbReference>
<protein>
    <recommendedName>
        <fullName evidence="6">RING-type domain-containing protein</fullName>
    </recommendedName>
</protein>
<dbReference type="InterPro" id="IPR001841">
    <property type="entry name" value="Znf_RING"/>
</dbReference>
<keyword evidence="3" id="KW-0862">Zinc</keyword>
<dbReference type="GO" id="GO:0061630">
    <property type="term" value="F:ubiquitin protein ligase activity"/>
    <property type="evidence" value="ECO:0007669"/>
    <property type="project" value="TreeGrafter"/>
</dbReference>
<evidence type="ECO:0000313" key="8">
    <source>
        <dbReference type="EMBL" id="TPX49765.1"/>
    </source>
</evidence>
<dbReference type="Proteomes" id="UP000320475">
    <property type="component" value="Unassembled WGS sequence"/>
</dbReference>
<feature type="domain" description="RING-type" evidence="6">
    <location>
        <begin position="102"/>
        <end position="154"/>
    </location>
</feature>
<keyword evidence="9" id="KW-1185">Reference proteome</keyword>
<dbReference type="SMART" id="SM00184">
    <property type="entry name" value="RING"/>
    <property type="match status" value="1"/>
</dbReference>
<dbReference type="Pfam" id="PF13639">
    <property type="entry name" value="zf-RING_2"/>
    <property type="match status" value="1"/>
</dbReference>
<dbReference type="PROSITE" id="PS50089">
    <property type="entry name" value="ZF_RING_2"/>
    <property type="match status" value="1"/>
</dbReference>
<dbReference type="OrthoDB" id="8062037at2759"/>
<comment type="caution">
    <text evidence="8">The sequence shown here is derived from an EMBL/GenBank/DDBJ whole genome shotgun (WGS) entry which is preliminary data.</text>
</comment>
<feature type="compositionally biased region" description="Basic residues" evidence="5">
    <location>
        <begin position="294"/>
        <end position="303"/>
    </location>
</feature>
<evidence type="ECO:0000256" key="3">
    <source>
        <dbReference type="ARBA" id="ARBA00022833"/>
    </source>
</evidence>
<evidence type="ECO:0000313" key="10">
    <source>
        <dbReference type="Proteomes" id="UP000320475"/>
    </source>
</evidence>
<dbReference type="GO" id="GO:0008270">
    <property type="term" value="F:zinc ion binding"/>
    <property type="evidence" value="ECO:0007669"/>
    <property type="project" value="UniProtKB-KW"/>
</dbReference>
<dbReference type="STRING" id="286115.A0A507DEL9"/>
<keyword evidence="1" id="KW-0479">Metal-binding</keyword>
<dbReference type="PANTHER" id="PTHR15710">
    <property type="entry name" value="E3 UBIQUITIN-PROTEIN LIGASE PRAJA"/>
    <property type="match status" value="1"/>
</dbReference>
<organism evidence="8 9">
    <name type="scientific">Synchytrium endobioticum</name>
    <dbReference type="NCBI Taxonomy" id="286115"/>
    <lineage>
        <taxon>Eukaryota</taxon>
        <taxon>Fungi</taxon>
        <taxon>Fungi incertae sedis</taxon>
        <taxon>Chytridiomycota</taxon>
        <taxon>Chytridiomycota incertae sedis</taxon>
        <taxon>Chytridiomycetes</taxon>
        <taxon>Synchytriales</taxon>
        <taxon>Synchytriaceae</taxon>
        <taxon>Synchytrium</taxon>
    </lineage>
</organism>
<feature type="compositionally biased region" description="Low complexity" evidence="5">
    <location>
        <begin position="262"/>
        <end position="281"/>
    </location>
</feature>
<evidence type="ECO:0000259" key="6">
    <source>
        <dbReference type="PROSITE" id="PS50089"/>
    </source>
</evidence>
<feature type="compositionally biased region" description="Pro residues" evidence="5">
    <location>
        <begin position="222"/>
        <end position="240"/>
    </location>
</feature>
<dbReference type="InterPro" id="IPR013083">
    <property type="entry name" value="Znf_RING/FYVE/PHD"/>
</dbReference>